<dbReference type="AlphaFoldDB" id="A0A7E5A0I4"/>
<protein>
    <submittedName>
        <fullName evidence="3">Secreted protein</fullName>
    </submittedName>
</protein>
<reference evidence="3" key="2">
    <citation type="submission" date="2020-10" db="UniProtKB">
        <authorList>
            <consortium name="WormBaseParasite"/>
        </authorList>
    </citation>
    <scope>IDENTIFICATION</scope>
</reference>
<evidence type="ECO:0000313" key="3">
    <source>
        <dbReference type="WBParaSite" id="Pan_g6365.t1"/>
    </source>
</evidence>
<proteinExistence type="predicted"/>
<accession>A0A7E5A0I4</accession>
<feature type="signal peptide" evidence="1">
    <location>
        <begin position="1"/>
        <end position="19"/>
    </location>
</feature>
<keyword evidence="2" id="KW-1185">Reference proteome</keyword>
<organism evidence="2 3">
    <name type="scientific">Panagrellus redivivus</name>
    <name type="common">Microworm</name>
    <dbReference type="NCBI Taxonomy" id="6233"/>
    <lineage>
        <taxon>Eukaryota</taxon>
        <taxon>Metazoa</taxon>
        <taxon>Ecdysozoa</taxon>
        <taxon>Nematoda</taxon>
        <taxon>Chromadorea</taxon>
        <taxon>Rhabditida</taxon>
        <taxon>Tylenchina</taxon>
        <taxon>Panagrolaimomorpha</taxon>
        <taxon>Panagrolaimoidea</taxon>
        <taxon>Panagrolaimidae</taxon>
        <taxon>Panagrellus</taxon>
    </lineage>
</organism>
<name>A0A7E5A0I4_PANRE</name>
<sequence length="302" mass="35292">MYSIKVFLCFAVIIAVCDSKKAKKTRLDEFYESAEAVMMAVDPYEYIVYENENLPKMVKNLFVTMLTEMTIFFYKSDITQPVILNFTSSFNASHYFQFEIDPQTWTELNDTVEYINEDGEMTMFEACFLGPICDKNPVPLVVPLDNLEIYGPDAPALLRIFIKGINVRRNEHPKFQQIVYNPIVKRYNFTTDGRKEVTCLFQLNYEWVKFWSMYFRYEPVRHYTTSKAYVTLVMLRYFIFVVLKNKYGNQPEQIVFIPFKDEIFHALANGVSSEKMGQIIVEAAQIHAFQCDDEGGPFKGNL</sequence>
<keyword evidence="1" id="KW-0732">Signal</keyword>
<dbReference type="WBParaSite" id="Pan_g6365.t1">
    <property type="protein sequence ID" value="Pan_g6365.t1"/>
    <property type="gene ID" value="Pan_g6365"/>
</dbReference>
<reference evidence="2" key="1">
    <citation type="journal article" date="2013" name="Genetics">
        <title>The draft genome and transcriptome of Panagrellus redivivus are shaped by the harsh demands of a free-living lifestyle.</title>
        <authorList>
            <person name="Srinivasan J."/>
            <person name="Dillman A.R."/>
            <person name="Macchietto M.G."/>
            <person name="Heikkinen L."/>
            <person name="Lakso M."/>
            <person name="Fracchia K.M."/>
            <person name="Antoshechkin I."/>
            <person name="Mortazavi A."/>
            <person name="Wong G."/>
            <person name="Sternberg P.W."/>
        </authorList>
    </citation>
    <scope>NUCLEOTIDE SEQUENCE [LARGE SCALE GENOMIC DNA]</scope>
    <source>
        <strain evidence="2">MT8872</strain>
    </source>
</reference>
<evidence type="ECO:0000256" key="1">
    <source>
        <dbReference type="SAM" id="SignalP"/>
    </source>
</evidence>
<dbReference type="Proteomes" id="UP000492821">
    <property type="component" value="Unassembled WGS sequence"/>
</dbReference>
<feature type="chain" id="PRO_5028923418" evidence="1">
    <location>
        <begin position="20"/>
        <end position="302"/>
    </location>
</feature>
<evidence type="ECO:0000313" key="2">
    <source>
        <dbReference type="Proteomes" id="UP000492821"/>
    </source>
</evidence>